<protein>
    <submittedName>
        <fullName evidence="4">YceI-like domain protein</fullName>
    </submittedName>
</protein>
<dbReference type="InterPro" id="IPR007372">
    <property type="entry name" value="Lipid/polyisoprenoid-bd_YceI"/>
</dbReference>
<evidence type="ECO:0000259" key="3">
    <source>
        <dbReference type="SMART" id="SM00867"/>
    </source>
</evidence>
<dbReference type="PANTHER" id="PTHR34406">
    <property type="entry name" value="PROTEIN YCEI"/>
    <property type="match status" value="1"/>
</dbReference>
<reference evidence="4 5" key="1">
    <citation type="submission" date="2018-11" db="EMBL/GenBank/DDBJ databases">
        <authorList>
            <person name="Kleinhagauer T."/>
            <person name="Glaeser S.P."/>
            <person name="Spergser J."/>
            <person name="Ruckert C."/>
            <person name="Kaempfer P."/>
            <person name="Busse H.-J."/>
        </authorList>
    </citation>
    <scope>NUCLEOTIDE SEQUENCE [LARGE SCALE GENOMIC DNA]</scope>
    <source>
        <strain evidence="4 5">200CH</strain>
    </source>
</reference>
<dbReference type="OrthoDB" id="117810at2"/>
<feature type="domain" description="Lipid/polyisoprenoid-binding YceI-like" evidence="3">
    <location>
        <begin position="58"/>
        <end position="229"/>
    </location>
</feature>
<gene>
    <name evidence="4" type="ORF">CCHOA_05700</name>
</gene>
<dbReference type="EMBL" id="CP033896">
    <property type="protein sequence ID" value="AZA13540.1"/>
    <property type="molecule type" value="Genomic_DNA"/>
</dbReference>
<name>A0A3G6JAN6_9CORY</name>
<dbReference type="RefSeq" id="WP_123927758.1">
    <property type="nucleotide sequence ID" value="NZ_CP033896.1"/>
</dbReference>
<evidence type="ECO:0000256" key="2">
    <source>
        <dbReference type="SAM" id="Phobius"/>
    </source>
</evidence>
<dbReference type="SUPFAM" id="SSF101874">
    <property type="entry name" value="YceI-like"/>
    <property type="match status" value="1"/>
</dbReference>
<evidence type="ECO:0000256" key="1">
    <source>
        <dbReference type="ARBA" id="ARBA00008812"/>
    </source>
</evidence>
<dbReference type="AlphaFoldDB" id="A0A3G6JAN6"/>
<keyword evidence="5" id="KW-1185">Reference proteome</keyword>
<proteinExistence type="inferred from homology"/>
<dbReference type="KEGG" id="ccho:CCHOA_05700"/>
<accession>A0A3G6JAN6</accession>
<dbReference type="Pfam" id="PF04264">
    <property type="entry name" value="YceI"/>
    <property type="match status" value="1"/>
</dbReference>
<dbReference type="SMART" id="SM00867">
    <property type="entry name" value="YceI"/>
    <property type="match status" value="1"/>
</dbReference>
<comment type="similarity">
    <text evidence="1">Belongs to the UPF0312 family.</text>
</comment>
<sequence precursor="true">MRSTINKPFVILMVIAIVVIALVSVGPTVYTLATSTGVKAEALDIDDARPASTDLDGTWKIVPGSGRNSTQVGFTFHEVLPGTRKATSGSTYAVDGTVVVANERLQSADLVVDATSLRTDVKKRDINVAMKILHTDTYPTAEFHTTEPVDLSALPEDGTPAEVTIPGELTLHGVTHTVEPVFTVVRTGKRVLMYSTLPVNRLDYNVKTPEFVAATIAEEGELNIRLDMEKVAQ</sequence>
<dbReference type="InterPro" id="IPR036761">
    <property type="entry name" value="TTHA0802/YceI-like_sf"/>
</dbReference>
<keyword evidence="2" id="KW-1133">Transmembrane helix</keyword>
<feature type="transmembrane region" description="Helical" evidence="2">
    <location>
        <begin position="9"/>
        <end position="30"/>
    </location>
</feature>
<keyword evidence="2" id="KW-0472">Membrane</keyword>
<organism evidence="4 5">
    <name type="scientific">Corynebacterium choanae</name>
    <dbReference type="NCBI Taxonomy" id="1862358"/>
    <lineage>
        <taxon>Bacteria</taxon>
        <taxon>Bacillati</taxon>
        <taxon>Actinomycetota</taxon>
        <taxon>Actinomycetes</taxon>
        <taxon>Mycobacteriales</taxon>
        <taxon>Corynebacteriaceae</taxon>
        <taxon>Corynebacterium</taxon>
    </lineage>
</organism>
<keyword evidence="2" id="KW-0812">Transmembrane</keyword>
<evidence type="ECO:0000313" key="5">
    <source>
        <dbReference type="Proteomes" id="UP000269019"/>
    </source>
</evidence>
<dbReference type="PANTHER" id="PTHR34406:SF1">
    <property type="entry name" value="PROTEIN YCEI"/>
    <property type="match status" value="1"/>
</dbReference>
<dbReference type="Gene3D" id="2.40.128.110">
    <property type="entry name" value="Lipid/polyisoprenoid-binding, YceI-like"/>
    <property type="match status" value="1"/>
</dbReference>
<evidence type="ECO:0000313" key="4">
    <source>
        <dbReference type="EMBL" id="AZA13540.1"/>
    </source>
</evidence>
<dbReference type="Proteomes" id="UP000269019">
    <property type="component" value="Chromosome"/>
</dbReference>